<keyword evidence="1" id="KW-1133">Transmembrane helix</keyword>
<evidence type="ECO:0000313" key="2">
    <source>
        <dbReference type="EMBL" id="EDM27548.1"/>
    </source>
</evidence>
<keyword evidence="1" id="KW-0812">Transmembrane</keyword>
<dbReference type="Proteomes" id="UP000004947">
    <property type="component" value="Unassembled WGS sequence"/>
</dbReference>
<organism evidence="2 3">
    <name type="scientific">Lentisphaera araneosa HTCC2155</name>
    <dbReference type="NCBI Taxonomy" id="313628"/>
    <lineage>
        <taxon>Bacteria</taxon>
        <taxon>Pseudomonadati</taxon>
        <taxon>Lentisphaerota</taxon>
        <taxon>Lentisphaeria</taxon>
        <taxon>Lentisphaerales</taxon>
        <taxon>Lentisphaeraceae</taxon>
        <taxon>Lentisphaera</taxon>
    </lineage>
</organism>
<dbReference type="EMBL" id="ABCK01000009">
    <property type="protein sequence ID" value="EDM27548.1"/>
    <property type="molecule type" value="Genomic_DNA"/>
</dbReference>
<keyword evidence="1" id="KW-0472">Membrane</keyword>
<evidence type="ECO:0000256" key="1">
    <source>
        <dbReference type="SAM" id="Phobius"/>
    </source>
</evidence>
<proteinExistence type="predicted"/>
<accession>A6DLU3</accession>
<gene>
    <name evidence="2" type="ORF">LNTAR_05531</name>
</gene>
<comment type="caution">
    <text evidence="2">The sequence shown here is derived from an EMBL/GenBank/DDBJ whole genome shotgun (WGS) entry which is preliminary data.</text>
</comment>
<feature type="transmembrane region" description="Helical" evidence="1">
    <location>
        <begin position="46"/>
        <end position="66"/>
    </location>
</feature>
<dbReference type="STRING" id="313628.LNTAR_05531"/>
<reference evidence="2 3" key="1">
    <citation type="journal article" date="2010" name="J. Bacteriol.">
        <title>Genome sequence of Lentisphaera araneosa HTCC2155T, the type species of the order Lentisphaerales in the phylum Lentisphaerae.</title>
        <authorList>
            <person name="Thrash J.C."/>
            <person name="Cho J.C."/>
            <person name="Vergin K.L."/>
            <person name="Morris R.M."/>
            <person name="Giovannoni S.J."/>
        </authorList>
    </citation>
    <scope>NUCLEOTIDE SEQUENCE [LARGE SCALE GENOMIC DNA]</scope>
    <source>
        <strain evidence="2 3">HTCC2155</strain>
    </source>
</reference>
<feature type="transmembrane region" description="Helical" evidence="1">
    <location>
        <begin position="78"/>
        <end position="96"/>
    </location>
</feature>
<dbReference type="RefSeq" id="WP_007278851.1">
    <property type="nucleotide sequence ID" value="NZ_ABCK01000009.1"/>
</dbReference>
<feature type="transmembrane region" description="Helical" evidence="1">
    <location>
        <begin position="21"/>
        <end position="40"/>
    </location>
</feature>
<protein>
    <submittedName>
        <fullName evidence="2">Uncharacterized protein</fullName>
    </submittedName>
</protein>
<dbReference type="AlphaFoldDB" id="A6DLU3"/>
<keyword evidence="3" id="KW-1185">Reference proteome</keyword>
<sequence length="106" mass="12012">MHKHDAARSYQEQKFDGRRELSSSVIIASLLWISDIFVPMEFRQEPIYNHPGLLIIPALLLYLIGFGKAIRSKGYEPAMFLLAFTGLIGLFILFILPNKNDSNDGT</sequence>
<name>A6DLU3_9BACT</name>
<evidence type="ECO:0000313" key="3">
    <source>
        <dbReference type="Proteomes" id="UP000004947"/>
    </source>
</evidence>